<evidence type="ECO:0000313" key="2">
    <source>
        <dbReference type="EMBL" id="SHM86228.1"/>
    </source>
</evidence>
<evidence type="ECO:0000313" key="3">
    <source>
        <dbReference type="Proteomes" id="UP000184038"/>
    </source>
</evidence>
<protein>
    <recommendedName>
        <fullName evidence="4">AAA-like domain-containing protein</fullName>
    </recommendedName>
</protein>
<dbReference type="Proteomes" id="UP000184038">
    <property type="component" value="Unassembled WGS sequence"/>
</dbReference>
<evidence type="ECO:0008006" key="4">
    <source>
        <dbReference type="Google" id="ProtNLM"/>
    </source>
</evidence>
<accession>A0A1M7M680</accession>
<sequence length="1007" mass="114653">MNSCDVFEQMQNMSSMYLASNKKLQCNTNCGIDIRDIRLFEVTNQTYDSISKNLHAIENVLDAMHSQTVTCVYLMQGTGTEIHYYYGVAPVLNTDKHKSDILCDIKQGEDILVANFEVNYPGSSIAELTKEEKQTLHRELLREQSCAVLEGVPGVISSSSTTLGMDRFANAMAQESFLVMVLAQPLSEDKVNEIVCEQQSVLDMLAPLLDFSQIRQKSNVNEVAAFLDKNRANSTTRTNTASEQLLFQLFTTSEGGSLRFERGSLQQLENSFFNKGVTNNELMELMDNLCLKQKVQEKSREVSKDTKLTPQVENKSVVTIAEIDSQESQNSMSSGRRRNPFGFSLLGKNHQNKKQSYCRSGYTIPYPKAEYKITEENVIDVGDKIMRYLDNPGRSLGVRKKDGNELRIQQTLEEDEGLIFGDVEEIETGLRKGQKEFTLASINRQDTRANVRVNSCSTNNRLAVNNRDSCTNICSVTERYTNQAVSSWNRYLIDIVNSRLLYGEIRGIYVCSTIVFAGNESKLTKAVAAWRGMNEYDIVSKVPITETILYKNTNQYNNIVNFQIPKYFYSNNDITTPFSDQEVLARSAYSQFISGNYIYGGNWISSKELRHMVTLPLKTSSSTFVSRREKEKKSELSITSLNHSAFPDLDRKKLHQGLLIIGERHSGKEESLKNILLEIDRPFTLIEFDSGRYSRMFKGTPKIERYPVLTSAGKTLKLNPFELFPDELIDNHVELLLANMIHCYGFDPILIDMIKSAIYESYIALGWNLSTNSNDKFGKQAYTKEVKAFPTFLDILLKTEEIIKKQITDKEIQFRCLSRAREALNGWTIGKKGILLGSEHSMNLTSLMERNMSIELEELVNEADRKFFTLLYLLRCMAMRKSQGRTDYSSNHVIVIENMGRILSKGTGVIASWEENAVVTITEYILASMKYGESIVLIEEGISKLPKNIRSEVYAVFIHQISSTKERRDLKEWLNIKIDHHGLLDNLEANEYLCITRDKKEIYEGKL</sequence>
<dbReference type="STRING" id="1120996.SAMN02746066_03657"/>
<feature type="region of interest" description="Disordered" evidence="1">
    <location>
        <begin position="323"/>
        <end position="344"/>
    </location>
</feature>
<organism evidence="2 3">
    <name type="scientific">Anaerosporobacter mobilis DSM 15930</name>
    <dbReference type="NCBI Taxonomy" id="1120996"/>
    <lineage>
        <taxon>Bacteria</taxon>
        <taxon>Bacillati</taxon>
        <taxon>Bacillota</taxon>
        <taxon>Clostridia</taxon>
        <taxon>Lachnospirales</taxon>
        <taxon>Lachnospiraceae</taxon>
        <taxon>Anaerosporobacter</taxon>
    </lineage>
</organism>
<reference evidence="2 3" key="1">
    <citation type="submission" date="2016-11" db="EMBL/GenBank/DDBJ databases">
        <authorList>
            <person name="Jaros S."/>
            <person name="Januszkiewicz K."/>
            <person name="Wedrychowicz H."/>
        </authorList>
    </citation>
    <scope>NUCLEOTIDE SEQUENCE [LARGE SCALE GENOMIC DNA]</scope>
    <source>
        <strain evidence="2 3">DSM 15930</strain>
    </source>
</reference>
<dbReference type="RefSeq" id="WP_073289948.1">
    <property type="nucleotide sequence ID" value="NZ_FRCP01000019.1"/>
</dbReference>
<name>A0A1M7M680_9FIRM</name>
<dbReference type="EMBL" id="FRCP01000019">
    <property type="protein sequence ID" value="SHM86228.1"/>
    <property type="molecule type" value="Genomic_DNA"/>
</dbReference>
<dbReference type="OrthoDB" id="9806951at2"/>
<dbReference type="AlphaFoldDB" id="A0A1M7M680"/>
<proteinExistence type="predicted"/>
<dbReference type="Gene3D" id="3.40.50.300">
    <property type="entry name" value="P-loop containing nucleotide triphosphate hydrolases"/>
    <property type="match status" value="1"/>
</dbReference>
<gene>
    <name evidence="2" type="ORF">SAMN02746066_03657</name>
</gene>
<keyword evidence="3" id="KW-1185">Reference proteome</keyword>
<evidence type="ECO:0000256" key="1">
    <source>
        <dbReference type="SAM" id="MobiDB-lite"/>
    </source>
</evidence>
<dbReference type="InterPro" id="IPR027417">
    <property type="entry name" value="P-loop_NTPase"/>
</dbReference>